<evidence type="ECO:0000313" key="2">
    <source>
        <dbReference type="Proteomes" id="UP000702544"/>
    </source>
</evidence>
<proteinExistence type="predicted"/>
<comment type="caution">
    <text evidence="1">The sequence shown here is derived from an EMBL/GenBank/DDBJ whole genome shotgun (WGS) entry which is preliminary data.</text>
</comment>
<dbReference type="GO" id="GO:0042597">
    <property type="term" value="C:periplasmic space"/>
    <property type="evidence" value="ECO:0007669"/>
    <property type="project" value="InterPro"/>
</dbReference>
<dbReference type="InterPro" id="IPR025961">
    <property type="entry name" value="Metal_resist"/>
</dbReference>
<sequence>MRTLLFVACCWLVVGVGVVDAQHEQHRSPYADEAASEIASLSAKEVEGLRNGDGMGLARAAELNSYPGPRHVIDLADELSLSAEQRARVTEIFDAMHEAAVRLGAEIIEAEGTMSRRFEHRHIDRAALEELTEKLGALYGDLRNVHLEAHLAVAEVLDPEQIAEYDRLRGYADRREEMEDGEG</sequence>
<dbReference type="Pfam" id="PF13801">
    <property type="entry name" value="Metal_resist"/>
    <property type="match status" value="1"/>
</dbReference>
<dbReference type="Gene3D" id="1.20.120.1490">
    <property type="match status" value="1"/>
</dbReference>
<accession>A0AAE4Z974</accession>
<dbReference type="EMBL" id="JAACAK010000113">
    <property type="protein sequence ID" value="NIR76149.1"/>
    <property type="molecule type" value="Genomic_DNA"/>
</dbReference>
<evidence type="ECO:0000313" key="1">
    <source>
        <dbReference type="EMBL" id="NIR76149.1"/>
    </source>
</evidence>
<gene>
    <name evidence="1" type="ORF">GWO12_13720</name>
</gene>
<organism evidence="1 2">
    <name type="scientific">Candidatus Kutchimonas denitrificans</name>
    <dbReference type="NCBI Taxonomy" id="3056748"/>
    <lineage>
        <taxon>Bacteria</taxon>
        <taxon>Pseudomonadati</taxon>
        <taxon>Gemmatimonadota</taxon>
        <taxon>Gemmatimonadia</taxon>
        <taxon>Candidatus Palauibacterales</taxon>
        <taxon>Candidatus Palauibacteraceae</taxon>
        <taxon>Candidatus Kutchimonas</taxon>
    </lineage>
</organism>
<dbReference type="AlphaFoldDB" id="A0AAE4Z974"/>
<name>A0AAE4Z974_9BACT</name>
<dbReference type="Proteomes" id="UP000702544">
    <property type="component" value="Unassembled WGS sequence"/>
</dbReference>
<reference evidence="1 2" key="1">
    <citation type="submission" date="2020-01" db="EMBL/GenBank/DDBJ databases">
        <title>Genomes assembled from Gulf of Kutch pelagic sediment metagenomes.</title>
        <authorList>
            <person name="Chandrashekar M."/>
            <person name="Mahajan M.S."/>
            <person name="Dave K.J."/>
            <person name="Vatsa P."/>
            <person name="Nathani N.M."/>
        </authorList>
    </citation>
    <scope>NUCLEOTIDE SEQUENCE [LARGE SCALE GENOMIC DNA]</scope>
    <source>
        <strain evidence="1">KS3-K002</strain>
    </source>
</reference>
<protein>
    <submittedName>
        <fullName evidence="1">Periplasmic heavy metal sensor</fullName>
    </submittedName>
</protein>